<feature type="transmembrane region" description="Helical" evidence="6">
    <location>
        <begin position="238"/>
        <end position="258"/>
    </location>
</feature>
<feature type="transmembrane region" description="Helical" evidence="6">
    <location>
        <begin position="126"/>
        <end position="145"/>
    </location>
</feature>
<evidence type="ECO:0000256" key="5">
    <source>
        <dbReference type="ARBA" id="ARBA00023136"/>
    </source>
</evidence>
<dbReference type="EMBL" id="CP146606">
    <property type="protein sequence ID" value="WYK17222.1"/>
    <property type="molecule type" value="Genomic_DNA"/>
</dbReference>
<dbReference type="Proteomes" id="UP001281305">
    <property type="component" value="Chromosome"/>
</dbReference>
<feature type="transmembrane region" description="Helical" evidence="6">
    <location>
        <begin position="78"/>
        <end position="95"/>
    </location>
</feature>
<dbReference type="Pfam" id="PF00892">
    <property type="entry name" value="EamA"/>
    <property type="match status" value="2"/>
</dbReference>
<feature type="domain" description="EamA" evidence="7">
    <location>
        <begin position="10"/>
        <end position="142"/>
    </location>
</feature>
<dbReference type="RefSeq" id="WP_317057294.1">
    <property type="nucleotide sequence ID" value="NZ_CP146606.1"/>
</dbReference>
<dbReference type="PANTHER" id="PTHR22911:SF6">
    <property type="entry name" value="SOLUTE CARRIER FAMILY 35 MEMBER G1"/>
    <property type="match status" value="1"/>
</dbReference>
<gene>
    <name evidence="8" type="ORF">RZS32_012455</name>
</gene>
<dbReference type="SUPFAM" id="SSF103481">
    <property type="entry name" value="Multidrug resistance efflux transporter EmrE"/>
    <property type="match status" value="2"/>
</dbReference>
<feature type="transmembrane region" description="Helical" evidence="6">
    <location>
        <begin position="41"/>
        <end position="58"/>
    </location>
</feature>
<evidence type="ECO:0000313" key="9">
    <source>
        <dbReference type="Proteomes" id="UP001281305"/>
    </source>
</evidence>
<dbReference type="InterPro" id="IPR000620">
    <property type="entry name" value="EamA_dom"/>
</dbReference>
<evidence type="ECO:0000256" key="2">
    <source>
        <dbReference type="ARBA" id="ARBA00009853"/>
    </source>
</evidence>
<keyword evidence="4 6" id="KW-1133">Transmembrane helix</keyword>
<proteinExistence type="inferred from homology"/>
<comment type="similarity">
    <text evidence="2">Belongs to the drug/metabolite transporter (DMT) superfamily. 10 TMS drug/metabolite exporter (DME) (TC 2.A.7.3) family.</text>
</comment>
<reference evidence="8 9" key="1">
    <citation type="submission" date="2024-02" db="EMBL/GenBank/DDBJ databases">
        <title>Roseovarius strain W115 nov., isolated from a marine algae.</title>
        <authorList>
            <person name="Lee M.W."/>
            <person name="Lee J.K."/>
            <person name="Kim J.M."/>
            <person name="Choi D.G."/>
            <person name="Baek J.H."/>
            <person name="Bayburt H."/>
            <person name="Jung J.J."/>
            <person name="Han D.M."/>
            <person name="Jeon C.O."/>
        </authorList>
    </citation>
    <scope>NUCLEOTIDE SEQUENCE [LARGE SCALE GENOMIC DNA]</scope>
    <source>
        <strain evidence="8 9">W115</strain>
    </source>
</reference>
<feature type="transmembrane region" description="Helical" evidence="6">
    <location>
        <begin position="151"/>
        <end position="169"/>
    </location>
</feature>
<keyword evidence="3 6" id="KW-0812">Transmembrane</keyword>
<keyword evidence="9" id="KW-1185">Reference proteome</keyword>
<feature type="transmembrane region" description="Helical" evidence="6">
    <location>
        <begin position="12"/>
        <end position="29"/>
    </location>
</feature>
<name>A0ABZ2TBZ8_9RHOB</name>
<evidence type="ECO:0000256" key="3">
    <source>
        <dbReference type="ARBA" id="ARBA00022692"/>
    </source>
</evidence>
<keyword evidence="5 6" id="KW-0472">Membrane</keyword>
<evidence type="ECO:0000256" key="4">
    <source>
        <dbReference type="ARBA" id="ARBA00022989"/>
    </source>
</evidence>
<comment type="subcellular location">
    <subcellularLocation>
        <location evidence="1">Membrane</location>
        <topology evidence="1">Multi-pass membrane protein</topology>
    </subcellularLocation>
</comment>
<protein>
    <submittedName>
        <fullName evidence="8">DMT family transporter</fullName>
    </submittedName>
</protein>
<evidence type="ECO:0000259" key="7">
    <source>
        <dbReference type="Pfam" id="PF00892"/>
    </source>
</evidence>
<feature type="domain" description="EamA" evidence="7">
    <location>
        <begin position="151"/>
        <end position="281"/>
    </location>
</feature>
<evidence type="ECO:0000256" key="1">
    <source>
        <dbReference type="ARBA" id="ARBA00004141"/>
    </source>
</evidence>
<feature type="transmembrane region" description="Helical" evidence="6">
    <location>
        <begin position="210"/>
        <end position="231"/>
    </location>
</feature>
<evidence type="ECO:0000313" key="8">
    <source>
        <dbReference type="EMBL" id="WYK17222.1"/>
    </source>
</evidence>
<feature type="transmembrane region" description="Helical" evidence="6">
    <location>
        <begin position="264"/>
        <end position="282"/>
    </location>
</feature>
<evidence type="ECO:0000256" key="6">
    <source>
        <dbReference type="SAM" id="Phobius"/>
    </source>
</evidence>
<organism evidence="8 9">
    <name type="scientific">Roseovarius rhodophyticola</name>
    <dbReference type="NCBI Taxonomy" id="3080827"/>
    <lineage>
        <taxon>Bacteria</taxon>
        <taxon>Pseudomonadati</taxon>
        <taxon>Pseudomonadota</taxon>
        <taxon>Alphaproteobacteria</taxon>
        <taxon>Rhodobacterales</taxon>
        <taxon>Roseobacteraceae</taxon>
        <taxon>Roseovarius</taxon>
    </lineage>
</organism>
<feature type="transmembrane region" description="Helical" evidence="6">
    <location>
        <begin position="181"/>
        <end position="204"/>
    </location>
</feature>
<accession>A0ABZ2TBZ8</accession>
<dbReference type="PANTHER" id="PTHR22911">
    <property type="entry name" value="ACYL-MALONYL CONDENSING ENZYME-RELATED"/>
    <property type="match status" value="1"/>
</dbReference>
<dbReference type="InterPro" id="IPR037185">
    <property type="entry name" value="EmrE-like"/>
</dbReference>
<feature type="transmembrane region" description="Helical" evidence="6">
    <location>
        <begin position="101"/>
        <end position="119"/>
    </location>
</feature>
<sequence length="295" mass="31630">MTRPADTSNWGIAFMVAAMIVLPFGDALSKLLVQKFPPEQITWMRNLFHFGLLLPVIGAQRKSFDFKELLQPFQVTRGLCFVAMTVSYVAALIWMPLTDALAIVFLFPLIVTGLSWLALGEHVRSLHWGAVVLGFGGALLVIQPGIGTPNIGWLFALFAAFCTAIYVVLTRKMSHGSSSLLLLVGPAAIGSLILAPVMLVRWVQPTLWELFLMASVGGLAALTHFLIILAYARAAASIVAPFSYVQILGATALGALMFQNIPDAVTVLGLGIIVASGLLVSLSKQGGEPHSFSIK</sequence>